<evidence type="ECO:0000313" key="1">
    <source>
        <dbReference type="EMBL" id="NKY28882.1"/>
    </source>
</evidence>
<reference evidence="1 2" key="1">
    <citation type="submission" date="2020-04" db="EMBL/GenBank/DDBJ databases">
        <title>MicrobeNet Type strains.</title>
        <authorList>
            <person name="Nicholson A.C."/>
        </authorList>
    </citation>
    <scope>NUCLEOTIDE SEQUENCE [LARGE SCALE GENOMIC DNA]</scope>
    <source>
        <strain evidence="1 2">DSM 44956</strain>
    </source>
</reference>
<proteinExistence type="predicted"/>
<protein>
    <submittedName>
        <fullName evidence="1">Uncharacterized protein</fullName>
    </submittedName>
</protein>
<dbReference type="EMBL" id="JAAXOS010000010">
    <property type="protein sequence ID" value="NKY28882.1"/>
    <property type="molecule type" value="Genomic_DNA"/>
</dbReference>
<accession>A0A7X6R503</accession>
<comment type="caution">
    <text evidence="1">The sequence shown here is derived from an EMBL/GenBank/DDBJ whole genome shotgun (WGS) entry which is preliminary data.</text>
</comment>
<evidence type="ECO:0000313" key="2">
    <source>
        <dbReference type="Proteomes" id="UP000540698"/>
    </source>
</evidence>
<dbReference type="Proteomes" id="UP000540698">
    <property type="component" value="Unassembled WGS sequence"/>
</dbReference>
<organism evidence="1 2">
    <name type="scientific">Nocardia gamkensis</name>
    <dbReference type="NCBI Taxonomy" id="352869"/>
    <lineage>
        <taxon>Bacteria</taxon>
        <taxon>Bacillati</taxon>
        <taxon>Actinomycetota</taxon>
        <taxon>Actinomycetes</taxon>
        <taxon>Mycobacteriales</taxon>
        <taxon>Nocardiaceae</taxon>
        <taxon>Nocardia</taxon>
    </lineage>
</organism>
<dbReference type="AlphaFoldDB" id="A0A7X6R503"/>
<gene>
    <name evidence="1" type="ORF">HGB38_22075</name>
</gene>
<name>A0A7X6R503_9NOCA</name>
<keyword evidence="2" id="KW-1185">Reference proteome</keyword>
<sequence>MVQTEIDALLATDPDARRAQLRLLRSAFVPALATINPDNDQPMRRIASWAELPAESQPLIDTFVNKRLLVKDHPDGRVVVEVALESLLRLRRRGRHATAAGYDHRRADRCALERRW</sequence>